<name>A0A6I2LCM3_9BURK</name>
<dbReference type="Proteomes" id="UP000433309">
    <property type="component" value="Unassembled WGS sequence"/>
</dbReference>
<dbReference type="Pfam" id="PF01078">
    <property type="entry name" value="Mg_chelatase"/>
    <property type="match status" value="1"/>
</dbReference>
<feature type="domain" description="Magnesium chelatase ChlI-like catalytic" evidence="1">
    <location>
        <begin position="9"/>
        <end position="103"/>
    </location>
</feature>
<sequence length="214" mass="24228">MRLTPLRAIVVDELPEFDRRVLDVLREPMESGHITISRAARQADFPAHFQLVAAMNPCPCGYIGHISGACRCTLDTILRYQNRVSGPLLDRIDIQMDVAPVNPEILTEAADGESTAVIAARVQAATNRQLQRQGKRNQALTTREIDHYCKLERADKAQLKHNIEFFHLSGRAYHRILRVARTIADLDGSERITSKHISEAIQYRRSLLTQIRPI</sequence>
<evidence type="ECO:0000259" key="2">
    <source>
        <dbReference type="Pfam" id="PF13335"/>
    </source>
</evidence>
<dbReference type="InterPro" id="IPR000523">
    <property type="entry name" value="Mg_chelatse_chII-like_cat_dom"/>
</dbReference>
<reference evidence="3 4" key="1">
    <citation type="submission" date="2019-11" db="EMBL/GenBank/DDBJ databases">
        <title>Novel species isolated from a subtropical stream in China.</title>
        <authorList>
            <person name="Lu H."/>
        </authorList>
    </citation>
    <scope>NUCLEOTIDE SEQUENCE [LARGE SCALE GENOMIC DNA]</scope>
    <source>
        <strain evidence="3 4">FT80W</strain>
    </source>
</reference>
<evidence type="ECO:0008006" key="5">
    <source>
        <dbReference type="Google" id="ProtNLM"/>
    </source>
</evidence>
<dbReference type="Gene3D" id="3.40.50.300">
    <property type="entry name" value="P-loop containing nucleotide triphosphate hydrolases"/>
    <property type="match status" value="1"/>
</dbReference>
<evidence type="ECO:0000259" key="1">
    <source>
        <dbReference type="Pfam" id="PF01078"/>
    </source>
</evidence>
<dbReference type="SUPFAM" id="SSF52540">
    <property type="entry name" value="P-loop containing nucleoside triphosphate hydrolases"/>
    <property type="match status" value="1"/>
</dbReference>
<dbReference type="RefSeq" id="WP_371867750.1">
    <property type="nucleotide sequence ID" value="NZ_WKJK01000045.1"/>
</dbReference>
<comment type="caution">
    <text evidence="3">The sequence shown here is derived from an EMBL/GenBank/DDBJ whole genome shotgun (WGS) entry which is preliminary data.</text>
</comment>
<dbReference type="PANTHER" id="PTHR32039">
    <property type="entry name" value="MAGNESIUM-CHELATASE SUBUNIT CHLI"/>
    <property type="match status" value="1"/>
</dbReference>
<dbReference type="PANTHER" id="PTHR32039:SF7">
    <property type="entry name" value="COMPETENCE PROTEIN COMM"/>
    <property type="match status" value="1"/>
</dbReference>
<proteinExistence type="predicted"/>
<dbReference type="InterPro" id="IPR025158">
    <property type="entry name" value="Mg_chelat-rel_C"/>
</dbReference>
<organism evidence="3 4">
    <name type="scientific">Duganella guangzhouensis</name>
    <dbReference type="NCBI Taxonomy" id="2666084"/>
    <lineage>
        <taxon>Bacteria</taxon>
        <taxon>Pseudomonadati</taxon>
        <taxon>Pseudomonadota</taxon>
        <taxon>Betaproteobacteria</taxon>
        <taxon>Burkholderiales</taxon>
        <taxon>Oxalobacteraceae</taxon>
        <taxon>Telluria group</taxon>
        <taxon>Duganella</taxon>
    </lineage>
</organism>
<dbReference type="GO" id="GO:0005524">
    <property type="term" value="F:ATP binding"/>
    <property type="evidence" value="ECO:0007669"/>
    <property type="project" value="InterPro"/>
</dbReference>
<dbReference type="AlphaFoldDB" id="A0A6I2LCM3"/>
<evidence type="ECO:0000313" key="4">
    <source>
        <dbReference type="Proteomes" id="UP000433309"/>
    </source>
</evidence>
<dbReference type="InterPro" id="IPR027417">
    <property type="entry name" value="P-loop_NTPase"/>
</dbReference>
<keyword evidence="4" id="KW-1185">Reference proteome</keyword>
<gene>
    <name evidence="3" type="ORF">GJ699_33610</name>
</gene>
<accession>A0A6I2LCM3</accession>
<evidence type="ECO:0000313" key="3">
    <source>
        <dbReference type="EMBL" id="MRW94897.1"/>
    </source>
</evidence>
<protein>
    <recommendedName>
        <fullName evidence="5">ATP-binding protein</fullName>
    </recommendedName>
</protein>
<dbReference type="EMBL" id="WKJK01000045">
    <property type="protein sequence ID" value="MRW94897.1"/>
    <property type="molecule type" value="Genomic_DNA"/>
</dbReference>
<dbReference type="InterPro" id="IPR045006">
    <property type="entry name" value="CHLI-like"/>
</dbReference>
<dbReference type="Pfam" id="PF13335">
    <property type="entry name" value="Mg_chelatase_C"/>
    <property type="match status" value="1"/>
</dbReference>
<feature type="domain" description="Mg chelatase-related protein C-terminal" evidence="2">
    <location>
        <begin position="112"/>
        <end position="204"/>
    </location>
</feature>